<sequence length="112" mass="12914">MSFFSMARLLFKSFIKGPETILYPLEAKPVFAKTRGKILIDMESCIFCGSCERRCPVGAIKVNRATKEWSIDRFSCIQCGYCCEVCPKKCLHIDNYYTEPSAEMKREEYQNA</sequence>
<evidence type="ECO:0000313" key="9">
    <source>
        <dbReference type="Proteomes" id="UP000824099"/>
    </source>
</evidence>
<dbReference type="PROSITE" id="PS51379">
    <property type="entry name" value="4FE4S_FER_2"/>
    <property type="match status" value="2"/>
</dbReference>
<dbReference type="Pfam" id="PF13237">
    <property type="entry name" value="Fer4_10"/>
    <property type="match status" value="1"/>
</dbReference>
<evidence type="ECO:0000313" key="8">
    <source>
        <dbReference type="EMBL" id="HIU64988.1"/>
    </source>
</evidence>
<dbReference type="Proteomes" id="UP000824099">
    <property type="component" value="Unassembled WGS sequence"/>
</dbReference>
<keyword evidence="4" id="KW-0479">Metal-binding</keyword>
<keyword evidence="3" id="KW-0004">4Fe-4S</keyword>
<comment type="cofactor">
    <cofactor evidence="1">
        <name>[4Fe-4S] cluster</name>
        <dbReference type="ChEBI" id="CHEBI:49883"/>
    </cofactor>
</comment>
<dbReference type="GO" id="GO:0051539">
    <property type="term" value="F:4 iron, 4 sulfur cluster binding"/>
    <property type="evidence" value="ECO:0007669"/>
    <property type="project" value="UniProtKB-KW"/>
</dbReference>
<reference evidence="8" key="2">
    <citation type="journal article" date="2021" name="PeerJ">
        <title>Extensive microbial diversity within the chicken gut microbiome revealed by metagenomics and culture.</title>
        <authorList>
            <person name="Gilroy R."/>
            <person name="Ravi A."/>
            <person name="Getino M."/>
            <person name="Pursley I."/>
            <person name="Horton D.L."/>
            <person name="Alikhan N.F."/>
            <person name="Baker D."/>
            <person name="Gharbi K."/>
            <person name="Hall N."/>
            <person name="Watson M."/>
            <person name="Adriaenssens E.M."/>
            <person name="Foster-Nyarko E."/>
            <person name="Jarju S."/>
            <person name="Secka A."/>
            <person name="Antonio M."/>
            <person name="Oren A."/>
            <person name="Chaudhuri R.R."/>
            <person name="La Ragione R."/>
            <person name="Hildebrand F."/>
            <person name="Pallen M.J."/>
        </authorList>
    </citation>
    <scope>NUCLEOTIDE SEQUENCE</scope>
    <source>
        <strain evidence="8">CHK160-1198</strain>
    </source>
</reference>
<feature type="domain" description="4Fe-4S ferredoxin-type" evidence="7">
    <location>
        <begin position="67"/>
        <end position="96"/>
    </location>
</feature>
<organism evidence="8 9">
    <name type="scientific">Candidatus Avacidaminococcus intestinavium</name>
    <dbReference type="NCBI Taxonomy" id="2840684"/>
    <lineage>
        <taxon>Bacteria</taxon>
        <taxon>Bacillati</taxon>
        <taxon>Bacillota</taxon>
        <taxon>Negativicutes</taxon>
        <taxon>Acidaminococcales</taxon>
        <taxon>Acidaminococcaceae</taxon>
        <taxon>Acidaminococcaceae incertae sedis</taxon>
        <taxon>Candidatus Avacidaminococcus</taxon>
    </lineage>
</organism>
<dbReference type="AlphaFoldDB" id="A0A9D1SME0"/>
<reference evidence="8" key="1">
    <citation type="submission" date="2020-10" db="EMBL/GenBank/DDBJ databases">
        <authorList>
            <person name="Gilroy R."/>
        </authorList>
    </citation>
    <scope>NUCLEOTIDE SEQUENCE</scope>
    <source>
        <strain evidence="8">CHK160-1198</strain>
    </source>
</reference>
<keyword evidence="6" id="KW-0411">Iron-sulfur</keyword>
<comment type="caution">
    <text evidence="8">The sequence shown here is derived from an EMBL/GenBank/DDBJ whole genome shotgun (WGS) entry which is preliminary data.</text>
</comment>
<dbReference type="PANTHER" id="PTHR24960:SF79">
    <property type="entry name" value="PHOTOSYSTEM I IRON-SULFUR CENTER"/>
    <property type="match status" value="1"/>
</dbReference>
<dbReference type="SUPFAM" id="SSF46548">
    <property type="entry name" value="alpha-helical ferredoxin"/>
    <property type="match status" value="1"/>
</dbReference>
<proteinExistence type="predicted"/>
<evidence type="ECO:0000256" key="3">
    <source>
        <dbReference type="ARBA" id="ARBA00022485"/>
    </source>
</evidence>
<evidence type="ECO:0000256" key="4">
    <source>
        <dbReference type="ARBA" id="ARBA00022723"/>
    </source>
</evidence>
<accession>A0A9D1SME0</accession>
<dbReference type="EMBL" id="DVNI01000135">
    <property type="protein sequence ID" value="HIU64988.1"/>
    <property type="molecule type" value="Genomic_DNA"/>
</dbReference>
<evidence type="ECO:0000256" key="1">
    <source>
        <dbReference type="ARBA" id="ARBA00001966"/>
    </source>
</evidence>
<protein>
    <submittedName>
        <fullName evidence="8">4Fe-4S dicluster domain-containing protein</fullName>
    </submittedName>
</protein>
<dbReference type="GO" id="GO:0046872">
    <property type="term" value="F:metal ion binding"/>
    <property type="evidence" value="ECO:0007669"/>
    <property type="project" value="UniProtKB-KW"/>
</dbReference>
<feature type="domain" description="4Fe-4S ferredoxin-type" evidence="7">
    <location>
        <begin position="36"/>
        <end position="65"/>
    </location>
</feature>
<name>A0A9D1SME0_9FIRM</name>
<dbReference type="InterPro" id="IPR017896">
    <property type="entry name" value="4Fe4S_Fe-S-bd"/>
</dbReference>
<gene>
    <name evidence="8" type="ORF">IAB06_08160</name>
</gene>
<dbReference type="InterPro" id="IPR050157">
    <property type="entry name" value="PSI_iron-sulfur_center"/>
</dbReference>
<dbReference type="InterPro" id="IPR017900">
    <property type="entry name" value="4Fe4S_Fe_S_CS"/>
</dbReference>
<evidence type="ECO:0000256" key="5">
    <source>
        <dbReference type="ARBA" id="ARBA00023004"/>
    </source>
</evidence>
<evidence type="ECO:0000256" key="2">
    <source>
        <dbReference type="ARBA" id="ARBA00003532"/>
    </source>
</evidence>
<dbReference type="PANTHER" id="PTHR24960">
    <property type="entry name" value="PHOTOSYSTEM I IRON-SULFUR CENTER-RELATED"/>
    <property type="match status" value="1"/>
</dbReference>
<evidence type="ECO:0000256" key="6">
    <source>
        <dbReference type="ARBA" id="ARBA00023014"/>
    </source>
</evidence>
<dbReference type="PROSITE" id="PS00198">
    <property type="entry name" value="4FE4S_FER_1"/>
    <property type="match status" value="1"/>
</dbReference>
<keyword evidence="5" id="KW-0408">Iron</keyword>
<dbReference type="Gene3D" id="3.30.70.3270">
    <property type="match status" value="1"/>
</dbReference>
<evidence type="ECO:0000259" key="7">
    <source>
        <dbReference type="PROSITE" id="PS51379"/>
    </source>
</evidence>
<comment type="function">
    <text evidence="2">Ferredoxins are iron-sulfur proteins that transfer electrons in a wide variety of metabolic reactions.</text>
</comment>